<reference evidence="2" key="2">
    <citation type="journal article" date="2015" name="Fish Shellfish Immunol.">
        <title>Early steps in the European eel (Anguilla anguilla)-Vibrio vulnificus interaction in the gills: Role of the RtxA13 toxin.</title>
        <authorList>
            <person name="Callol A."/>
            <person name="Pajuelo D."/>
            <person name="Ebbesson L."/>
            <person name="Teles M."/>
            <person name="MacKenzie S."/>
            <person name="Amaro C."/>
        </authorList>
    </citation>
    <scope>NUCLEOTIDE SEQUENCE</scope>
</reference>
<protein>
    <submittedName>
        <fullName evidence="2">Uncharacterized protein</fullName>
    </submittedName>
</protein>
<keyword evidence="1" id="KW-0812">Transmembrane</keyword>
<dbReference type="EMBL" id="GBXM01095285">
    <property type="protein sequence ID" value="JAH13292.1"/>
    <property type="molecule type" value="Transcribed_RNA"/>
</dbReference>
<sequence length="44" mass="5209">MKDITWYVKIHINHFSKILIILANCILLDNFVVTEVSLFVTKFK</sequence>
<keyword evidence="1" id="KW-1133">Transmembrane helix</keyword>
<reference evidence="2" key="1">
    <citation type="submission" date="2014-11" db="EMBL/GenBank/DDBJ databases">
        <authorList>
            <person name="Amaro Gonzalez C."/>
        </authorList>
    </citation>
    <scope>NUCLEOTIDE SEQUENCE</scope>
</reference>
<proteinExistence type="predicted"/>
<keyword evidence="1" id="KW-0472">Membrane</keyword>
<evidence type="ECO:0000256" key="1">
    <source>
        <dbReference type="SAM" id="Phobius"/>
    </source>
</evidence>
<accession>A0A0E9Q9W2</accession>
<dbReference type="AlphaFoldDB" id="A0A0E9Q9W2"/>
<evidence type="ECO:0000313" key="2">
    <source>
        <dbReference type="EMBL" id="JAH13292.1"/>
    </source>
</evidence>
<organism evidence="2">
    <name type="scientific">Anguilla anguilla</name>
    <name type="common">European freshwater eel</name>
    <name type="synonym">Muraena anguilla</name>
    <dbReference type="NCBI Taxonomy" id="7936"/>
    <lineage>
        <taxon>Eukaryota</taxon>
        <taxon>Metazoa</taxon>
        <taxon>Chordata</taxon>
        <taxon>Craniata</taxon>
        <taxon>Vertebrata</taxon>
        <taxon>Euteleostomi</taxon>
        <taxon>Actinopterygii</taxon>
        <taxon>Neopterygii</taxon>
        <taxon>Teleostei</taxon>
        <taxon>Anguilliformes</taxon>
        <taxon>Anguillidae</taxon>
        <taxon>Anguilla</taxon>
    </lineage>
</organism>
<name>A0A0E9Q9W2_ANGAN</name>
<feature type="transmembrane region" description="Helical" evidence="1">
    <location>
        <begin position="18"/>
        <end position="40"/>
    </location>
</feature>